<dbReference type="PANTHER" id="PTHR48419:SF1">
    <property type="entry name" value="SULFOTRANSFERASE DOMAIN-CONTAINING PROTEIN"/>
    <property type="match status" value="1"/>
</dbReference>
<gene>
    <name evidence="1" type="ORF">N7482_006794</name>
</gene>
<protein>
    <submittedName>
        <fullName evidence="1">Uncharacterized protein</fullName>
    </submittedName>
</protein>
<sequence>MASTNGTHLEEGGSSPHRILLVSVPRTASNLLLKVMNIHNQPKVFTNERAGYSFDDAFVSVTNGERLVRPICQWMEPEKREVQSALQTCLDKLEEGSALARKAGKIYFNKEHGYEFANPASVDKILHGNPNVKYLDTFRLRAPLAYGTTQTFGPLNETVLPDEYLRTWRISFIIRHPALAWPSGYRSISKMAAAGTGYLASKELQLITKTFHWTRILYDWCLEQPGVSKAPPVLDAHDLIHSPQVVRLFCEQIGLDTSVLQYEWGQKDPESKSESQTSVGLDSEDDREVKRFAIALSTLKASNGILKSKAPESINVATEVEKWKTEFGFEVAAMIEKSVWESMSDYEYLKARRVTV</sequence>
<dbReference type="InterPro" id="IPR053226">
    <property type="entry name" value="Pyrrolopyrazine_biosynth_F"/>
</dbReference>
<organism evidence="1 2">
    <name type="scientific">Penicillium canariense</name>
    <dbReference type="NCBI Taxonomy" id="189055"/>
    <lineage>
        <taxon>Eukaryota</taxon>
        <taxon>Fungi</taxon>
        <taxon>Dikarya</taxon>
        <taxon>Ascomycota</taxon>
        <taxon>Pezizomycotina</taxon>
        <taxon>Eurotiomycetes</taxon>
        <taxon>Eurotiomycetidae</taxon>
        <taxon>Eurotiales</taxon>
        <taxon>Aspergillaceae</taxon>
        <taxon>Penicillium</taxon>
    </lineage>
</organism>
<evidence type="ECO:0000313" key="1">
    <source>
        <dbReference type="EMBL" id="KAJ5159790.1"/>
    </source>
</evidence>
<proteinExistence type="predicted"/>
<evidence type="ECO:0000313" key="2">
    <source>
        <dbReference type="Proteomes" id="UP001149163"/>
    </source>
</evidence>
<dbReference type="AlphaFoldDB" id="A0A9W9I0B7"/>
<dbReference type="Proteomes" id="UP001149163">
    <property type="component" value="Unassembled WGS sequence"/>
</dbReference>
<dbReference type="SUPFAM" id="SSF52540">
    <property type="entry name" value="P-loop containing nucleoside triphosphate hydrolases"/>
    <property type="match status" value="1"/>
</dbReference>
<dbReference type="GeneID" id="81428095"/>
<reference evidence="1" key="1">
    <citation type="submission" date="2022-11" db="EMBL/GenBank/DDBJ databases">
        <authorList>
            <person name="Petersen C."/>
        </authorList>
    </citation>
    <scope>NUCLEOTIDE SEQUENCE</scope>
    <source>
        <strain evidence="1">IBT 26290</strain>
    </source>
</reference>
<dbReference type="InterPro" id="IPR027417">
    <property type="entry name" value="P-loop_NTPase"/>
</dbReference>
<dbReference type="OrthoDB" id="3650366at2759"/>
<reference evidence="1" key="2">
    <citation type="journal article" date="2023" name="IMA Fungus">
        <title>Comparative genomic study of the Penicillium genus elucidates a diverse pangenome and 15 lateral gene transfer events.</title>
        <authorList>
            <person name="Petersen C."/>
            <person name="Sorensen T."/>
            <person name="Nielsen M.R."/>
            <person name="Sondergaard T.E."/>
            <person name="Sorensen J.L."/>
            <person name="Fitzpatrick D.A."/>
            <person name="Frisvad J.C."/>
            <person name="Nielsen K.L."/>
        </authorList>
    </citation>
    <scope>NUCLEOTIDE SEQUENCE</scope>
    <source>
        <strain evidence="1">IBT 26290</strain>
    </source>
</reference>
<name>A0A9W9I0B7_9EURO</name>
<comment type="caution">
    <text evidence="1">The sequence shown here is derived from an EMBL/GenBank/DDBJ whole genome shotgun (WGS) entry which is preliminary data.</text>
</comment>
<accession>A0A9W9I0B7</accession>
<dbReference type="EMBL" id="JAPQKN010000004">
    <property type="protein sequence ID" value="KAJ5159790.1"/>
    <property type="molecule type" value="Genomic_DNA"/>
</dbReference>
<keyword evidence="2" id="KW-1185">Reference proteome</keyword>
<dbReference type="PANTHER" id="PTHR48419">
    <property type="entry name" value="SULFOTRANSFERASE DOMAIN-CONTAINING PROTEIN"/>
    <property type="match status" value="1"/>
</dbReference>
<dbReference type="RefSeq" id="XP_056541348.1">
    <property type="nucleotide sequence ID" value="XM_056688919.1"/>
</dbReference>